<dbReference type="AlphaFoldDB" id="A0A2U8FF40"/>
<evidence type="ECO:0000256" key="1">
    <source>
        <dbReference type="SAM" id="Phobius"/>
    </source>
</evidence>
<evidence type="ECO:0000313" key="2">
    <source>
        <dbReference type="EMBL" id="AWI34900.1"/>
    </source>
</evidence>
<dbReference type="PIRSF" id="PIRSF015875">
    <property type="entry name" value="UCP015875"/>
    <property type="match status" value="1"/>
</dbReference>
<feature type="transmembrane region" description="Helical" evidence="1">
    <location>
        <begin position="123"/>
        <end position="143"/>
    </location>
</feature>
<dbReference type="InterPro" id="IPR007418">
    <property type="entry name" value="DUF474"/>
</dbReference>
<dbReference type="KEGG" id="had:CDV25_09100"/>
<accession>A0A2U8FF40</accession>
<feature type="transmembrane region" description="Helical" evidence="1">
    <location>
        <begin position="89"/>
        <end position="111"/>
    </location>
</feature>
<feature type="transmembrane region" description="Helical" evidence="1">
    <location>
        <begin position="54"/>
        <end position="77"/>
    </location>
</feature>
<keyword evidence="1" id="KW-1133">Transmembrane helix</keyword>
<evidence type="ECO:0000313" key="3">
    <source>
        <dbReference type="Proteomes" id="UP000244890"/>
    </source>
</evidence>
<keyword evidence="1" id="KW-0472">Membrane</keyword>
<reference evidence="2 3" key="1">
    <citation type="submission" date="2017-06" db="EMBL/GenBank/DDBJ databases">
        <title>Complete genome of Helicobacter apodemus.</title>
        <authorList>
            <person name="Cho S."/>
        </authorList>
    </citation>
    <scope>NUCLEOTIDE SEQUENCE [LARGE SCALE GENOMIC DNA]</scope>
    <source>
        <strain evidence="3">SNUVETPUB-15-01</strain>
    </source>
</reference>
<dbReference type="EMBL" id="CP021886">
    <property type="protein sequence ID" value="AWI34900.1"/>
    <property type="molecule type" value="Genomic_DNA"/>
</dbReference>
<sequence length="145" mass="16171">MDLLYPYFLTLHLVCAIIFLGYIFTDVVLLTPIRKYVGDEIANKVFSVISKRGVRIMPLCLALLVLTGGAMISRYIGSMQGYLQTSLQIFLVIKMCVALVIVLMVIISLSCKFLKFKNPLAQVIHPVALILGFIIVVLAKIAFYV</sequence>
<dbReference type="RefSeq" id="WP_108911671.1">
    <property type="nucleotide sequence ID" value="NZ_CP021886.1"/>
</dbReference>
<organism evidence="2 3">
    <name type="scientific">Helicobacter apodemus</name>
    <dbReference type="NCBI Taxonomy" id="135569"/>
    <lineage>
        <taxon>Bacteria</taxon>
        <taxon>Pseudomonadati</taxon>
        <taxon>Campylobacterota</taxon>
        <taxon>Epsilonproteobacteria</taxon>
        <taxon>Campylobacterales</taxon>
        <taxon>Helicobacteraceae</taxon>
        <taxon>Helicobacter</taxon>
    </lineage>
</organism>
<protein>
    <submittedName>
        <fullName evidence="2">Copper resistance protein CopD</fullName>
    </submittedName>
</protein>
<gene>
    <name evidence="2" type="ORF">CDV25_09100</name>
</gene>
<dbReference type="Proteomes" id="UP000244890">
    <property type="component" value="Chromosome"/>
</dbReference>
<name>A0A2U8FF40_9HELI</name>
<dbReference type="OrthoDB" id="5955722at2"/>
<proteinExistence type="predicted"/>
<keyword evidence="1" id="KW-0812">Transmembrane</keyword>
<feature type="transmembrane region" description="Helical" evidence="1">
    <location>
        <begin position="6"/>
        <end position="33"/>
    </location>
</feature>